<reference evidence="2 3" key="1">
    <citation type="submission" date="2018-08" db="EMBL/GenBank/DDBJ databases">
        <title>Genome and evolution of the arbuscular mycorrhizal fungus Diversispora epigaea (formerly Glomus versiforme) and its bacterial endosymbionts.</title>
        <authorList>
            <person name="Sun X."/>
            <person name="Fei Z."/>
            <person name="Harrison M."/>
        </authorList>
    </citation>
    <scope>NUCLEOTIDE SEQUENCE [LARGE SCALE GENOMIC DNA]</scope>
    <source>
        <strain evidence="2 3">IT104</strain>
    </source>
</reference>
<evidence type="ECO:0000256" key="1">
    <source>
        <dbReference type="SAM" id="MobiDB-lite"/>
    </source>
</evidence>
<dbReference type="EMBL" id="PQFF01000101">
    <property type="protein sequence ID" value="RHZ82578.1"/>
    <property type="molecule type" value="Genomic_DNA"/>
</dbReference>
<organism evidence="2 3">
    <name type="scientific">Diversispora epigaea</name>
    <dbReference type="NCBI Taxonomy" id="1348612"/>
    <lineage>
        <taxon>Eukaryota</taxon>
        <taxon>Fungi</taxon>
        <taxon>Fungi incertae sedis</taxon>
        <taxon>Mucoromycota</taxon>
        <taxon>Glomeromycotina</taxon>
        <taxon>Glomeromycetes</taxon>
        <taxon>Diversisporales</taxon>
        <taxon>Diversisporaceae</taxon>
        <taxon>Diversispora</taxon>
    </lineage>
</organism>
<proteinExistence type="predicted"/>
<comment type="caution">
    <text evidence="2">The sequence shown here is derived from an EMBL/GenBank/DDBJ whole genome shotgun (WGS) entry which is preliminary data.</text>
</comment>
<sequence>MTTISPERIKAPSSNARRKIPRAPFSSRSITVIVVYLRPTNILNVSTPTTCFGRKNDNSIKFTGKKHIIL</sequence>
<feature type="region of interest" description="Disordered" evidence="1">
    <location>
        <begin position="1"/>
        <end position="22"/>
    </location>
</feature>
<evidence type="ECO:0000313" key="3">
    <source>
        <dbReference type="Proteomes" id="UP000266861"/>
    </source>
</evidence>
<keyword evidence="3" id="KW-1185">Reference proteome</keyword>
<evidence type="ECO:0000313" key="2">
    <source>
        <dbReference type="EMBL" id="RHZ82578.1"/>
    </source>
</evidence>
<dbReference type="AlphaFoldDB" id="A0A397J782"/>
<accession>A0A397J782</accession>
<name>A0A397J782_9GLOM</name>
<protein>
    <submittedName>
        <fullName evidence="2">Uncharacterized protein</fullName>
    </submittedName>
</protein>
<gene>
    <name evidence="2" type="ORF">Glove_108g10</name>
</gene>
<dbReference type="Proteomes" id="UP000266861">
    <property type="component" value="Unassembled WGS sequence"/>
</dbReference>